<sequence>MIVETASPSMTTSTLGVTDGLSGMIQPSIREPLSPSMLKSMACQSI</sequence>
<proteinExistence type="predicted"/>
<feature type="region of interest" description="Disordered" evidence="1">
    <location>
        <begin position="1"/>
        <end position="46"/>
    </location>
</feature>
<feature type="compositionally biased region" description="Polar residues" evidence="1">
    <location>
        <begin position="1"/>
        <end position="16"/>
    </location>
</feature>
<organism evidence="2">
    <name type="scientific">Bosea sp. NBC_00436</name>
    <dbReference type="NCBI Taxonomy" id="2969620"/>
    <lineage>
        <taxon>Bacteria</taxon>
        <taxon>Pseudomonadati</taxon>
        <taxon>Pseudomonadota</taxon>
        <taxon>Alphaproteobacteria</taxon>
        <taxon>Hyphomicrobiales</taxon>
        <taxon>Boseaceae</taxon>
        <taxon>Bosea</taxon>
    </lineage>
</organism>
<evidence type="ECO:0000256" key="1">
    <source>
        <dbReference type="SAM" id="MobiDB-lite"/>
    </source>
</evidence>
<dbReference type="EMBL" id="CP102774">
    <property type="protein sequence ID" value="UZF87283.1"/>
    <property type="molecule type" value="Genomic_DNA"/>
</dbReference>
<gene>
    <name evidence="2" type="ORF">NWE54_00320</name>
</gene>
<reference evidence="2" key="1">
    <citation type="submission" date="2022-08" db="EMBL/GenBank/DDBJ databases">
        <title>Complete Genome Sequences of 2 Bosea sp. soil isolates.</title>
        <authorList>
            <person name="Alvarez Arevalo M."/>
            <person name="Sterndorff E.B."/>
            <person name="Faurdal D."/>
            <person name="Joergensen T.S."/>
            <person name="Weber T."/>
        </authorList>
    </citation>
    <scope>NUCLEOTIDE SEQUENCE</scope>
    <source>
        <strain evidence="2">NBC_00436</strain>
    </source>
</reference>
<dbReference type="AlphaFoldDB" id="A0A9E8CSI5"/>
<name>A0A9E8CSI5_9HYPH</name>
<protein>
    <submittedName>
        <fullName evidence="2">Uncharacterized protein</fullName>
    </submittedName>
</protein>
<accession>A0A9E8CSI5</accession>
<evidence type="ECO:0000313" key="2">
    <source>
        <dbReference type="EMBL" id="UZF87283.1"/>
    </source>
</evidence>